<organism evidence="4 5">
    <name type="scientific">Cohnella boryungensis</name>
    <dbReference type="NCBI Taxonomy" id="768479"/>
    <lineage>
        <taxon>Bacteria</taxon>
        <taxon>Bacillati</taxon>
        <taxon>Bacillota</taxon>
        <taxon>Bacilli</taxon>
        <taxon>Bacillales</taxon>
        <taxon>Paenibacillaceae</taxon>
        <taxon>Cohnella</taxon>
    </lineage>
</organism>
<feature type="transmembrane region" description="Helical" evidence="2">
    <location>
        <begin position="137"/>
        <end position="155"/>
    </location>
</feature>
<dbReference type="EMBL" id="JBHSED010000058">
    <property type="protein sequence ID" value="MFC4306167.1"/>
    <property type="molecule type" value="Genomic_DNA"/>
</dbReference>
<dbReference type="Gene3D" id="2.70.70.10">
    <property type="entry name" value="Glucose Permease (Domain IIA)"/>
    <property type="match status" value="1"/>
</dbReference>
<evidence type="ECO:0000256" key="1">
    <source>
        <dbReference type="SAM" id="MobiDB-lite"/>
    </source>
</evidence>
<gene>
    <name evidence="4" type="ORF">ACFO1S_22300</name>
</gene>
<feature type="region of interest" description="Disordered" evidence="1">
    <location>
        <begin position="1"/>
        <end position="88"/>
    </location>
</feature>
<dbReference type="Proteomes" id="UP001595755">
    <property type="component" value="Unassembled WGS sequence"/>
</dbReference>
<keyword evidence="2" id="KW-1133">Transmembrane helix</keyword>
<dbReference type="CDD" id="cd12797">
    <property type="entry name" value="M23_peptidase"/>
    <property type="match status" value="1"/>
</dbReference>
<feature type="compositionally biased region" description="Basic residues" evidence="1">
    <location>
        <begin position="1"/>
        <end position="15"/>
    </location>
</feature>
<sequence length="335" mass="36373">MRIRNNVRDRRRKRIAQLVGEQAFGQGEQAEKTKNDAASPFSDQEGDRFEAFPMPPSKAESLLPVASLSPDGTKSDFSAPGRSTDPDPELWWKEQERRLKSGQVPGWSGLKGLAPTSLPPGGYSPDREPANRFIRGLAVRFAVAAVAFAAIWGWLKLDMPGSAETRAWMVGSVTTDMDFQAIEAWYGDTFGGSPSFFPFNRNESDTKEVSVKPGPLDTAPPIKGKIVQGYARNGKGVKIAAAGNSKVYAVYTGWVQQVTQDQTGGITVLVQHQNHLLTVYGGLAEASVKAKDWVETGEALGRLGPAADENGERLLYFAVQQGEQTIDPAEVVSFD</sequence>
<proteinExistence type="predicted"/>
<dbReference type="RefSeq" id="WP_204601758.1">
    <property type="nucleotide sequence ID" value="NZ_JBHSED010000058.1"/>
</dbReference>
<keyword evidence="2" id="KW-0472">Membrane</keyword>
<comment type="caution">
    <text evidence="4">The sequence shown here is derived from an EMBL/GenBank/DDBJ whole genome shotgun (WGS) entry which is preliminary data.</text>
</comment>
<name>A0ABV8SGS2_9BACL</name>
<feature type="region of interest" description="Disordered" evidence="1">
    <location>
        <begin position="103"/>
        <end position="124"/>
    </location>
</feature>
<dbReference type="InterPro" id="IPR011055">
    <property type="entry name" value="Dup_hybrid_motif"/>
</dbReference>
<dbReference type="SUPFAM" id="SSF51261">
    <property type="entry name" value="Duplicated hybrid motif"/>
    <property type="match status" value="1"/>
</dbReference>
<dbReference type="InterPro" id="IPR050570">
    <property type="entry name" value="Cell_wall_metabolism_enzyme"/>
</dbReference>
<protein>
    <submittedName>
        <fullName evidence="4">Peptidoglycan DD-metalloendopeptidase family protein</fullName>
    </submittedName>
</protein>
<reference evidence="5" key="1">
    <citation type="journal article" date="2019" name="Int. J. Syst. Evol. Microbiol.">
        <title>The Global Catalogue of Microorganisms (GCM) 10K type strain sequencing project: providing services to taxonomists for standard genome sequencing and annotation.</title>
        <authorList>
            <consortium name="The Broad Institute Genomics Platform"/>
            <consortium name="The Broad Institute Genome Sequencing Center for Infectious Disease"/>
            <person name="Wu L."/>
            <person name="Ma J."/>
        </authorList>
    </citation>
    <scope>NUCLEOTIDE SEQUENCE [LARGE SCALE GENOMIC DNA]</scope>
    <source>
        <strain evidence="5">CGMCC 4.1641</strain>
    </source>
</reference>
<evidence type="ECO:0000256" key="2">
    <source>
        <dbReference type="SAM" id="Phobius"/>
    </source>
</evidence>
<dbReference type="PANTHER" id="PTHR21666:SF270">
    <property type="entry name" value="MUREIN HYDROLASE ACTIVATOR ENVC"/>
    <property type="match status" value="1"/>
</dbReference>
<evidence type="ECO:0000259" key="3">
    <source>
        <dbReference type="Pfam" id="PF01551"/>
    </source>
</evidence>
<feature type="domain" description="M23ase beta-sheet core" evidence="3">
    <location>
        <begin position="234"/>
        <end position="328"/>
    </location>
</feature>
<evidence type="ECO:0000313" key="4">
    <source>
        <dbReference type="EMBL" id="MFC4306167.1"/>
    </source>
</evidence>
<evidence type="ECO:0000313" key="5">
    <source>
        <dbReference type="Proteomes" id="UP001595755"/>
    </source>
</evidence>
<dbReference type="Pfam" id="PF01551">
    <property type="entry name" value="Peptidase_M23"/>
    <property type="match status" value="1"/>
</dbReference>
<dbReference type="InterPro" id="IPR016047">
    <property type="entry name" value="M23ase_b-sheet_dom"/>
</dbReference>
<dbReference type="PANTHER" id="PTHR21666">
    <property type="entry name" value="PEPTIDASE-RELATED"/>
    <property type="match status" value="1"/>
</dbReference>
<accession>A0ABV8SGS2</accession>
<keyword evidence="5" id="KW-1185">Reference proteome</keyword>
<keyword evidence="2" id="KW-0812">Transmembrane</keyword>